<sequence>MLIDCDSCTVRGAACSGCVVSALLDRPPGQPLLTAEEQHAIEVFTRAGFDVEVLARPEPTATPVRLTSRTRRRRHVA</sequence>
<accession>A0ABS0GNC3</accession>
<keyword evidence="2" id="KW-1185">Reference proteome</keyword>
<protein>
    <recommendedName>
        <fullName evidence="3">4Fe-4S ferredoxin-type domain-containing protein</fullName>
    </recommendedName>
</protein>
<evidence type="ECO:0008006" key="3">
    <source>
        <dbReference type="Google" id="ProtNLM"/>
    </source>
</evidence>
<evidence type="ECO:0000313" key="2">
    <source>
        <dbReference type="Proteomes" id="UP000638560"/>
    </source>
</evidence>
<name>A0ABS0GNC3_9ACTN</name>
<gene>
    <name evidence="1" type="ORF">I0C86_00115</name>
</gene>
<evidence type="ECO:0000313" key="1">
    <source>
        <dbReference type="EMBL" id="MBF9127407.1"/>
    </source>
</evidence>
<organism evidence="1 2">
    <name type="scientific">Plantactinospora alkalitolerans</name>
    <dbReference type="NCBI Taxonomy" id="2789879"/>
    <lineage>
        <taxon>Bacteria</taxon>
        <taxon>Bacillati</taxon>
        <taxon>Actinomycetota</taxon>
        <taxon>Actinomycetes</taxon>
        <taxon>Micromonosporales</taxon>
        <taxon>Micromonosporaceae</taxon>
        <taxon>Plantactinospora</taxon>
    </lineage>
</organism>
<dbReference type="Proteomes" id="UP000638560">
    <property type="component" value="Unassembled WGS sequence"/>
</dbReference>
<dbReference type="RefSeq" id="WP_196199075.1">
    <property type="nucleotide sequence ID" value="NZ_JADPUN010000019.1"/>
</dbReference>
<dbReference type="EMBL" id="JADPUN010000019">
    <property type="protein sequence ID" value="MBF9127407.1"/>
    <property type="molecule type" value="Genomic_DNA"/>
</dbReference>
<proteinExistence type="predicted"/>
<reference evidence="1 2" key="1">
    <citation type="submission" date="2020-11" db="EMBL/GenBank/DDBJ databases">
        <title>A novel isolate from a Black sea contaminated sediment with potential to produce alkanes: Plantactinospora alkalitolerans sp. nov.</title>
        <authorList>
            <person name="Carro L."/>
            <person name="Veyisoglu A."/>
            <person name="Guven K."/>
            <person name="Schumann P."/>
            <person name="Klenk H.-P."/>
            <person name="Sahin N."/>
        </authorList>
    </citation>
    <scope>NUCLEOTIDE SEQUENCE [LARGE SCALE GENOMIC DNA]</scope>
    <source>
        <strain evidence="1 2">S1510</strain>
    </source>
</reference>
<comment type="caution">
    <text evidence="1">The sequence shown here is derived from an EMBL/GenBank/DDBJ whole genome shotgun (WGS) entry which is preliminary data.</text>
</comment>